<evidence type="ECO:0000313" key="12">
    <source>
        <dbReference type="WBParaSite" id="SSLN_0001176001-mRNA-1"/>
    </source>
</evidence>
<evidence type="ECO:0000256" key="2">
    <source>
        <dbReference type="ARBA" id="ARBA00022692"/>
    </source>
</evidence>
<dbReference type="InterPro" id="IPR020894">
    <property type="entry name" value="Cadherin_CS"/>
</dbReference>
<feature type="transmembrane region" description="Helical" evidence="10">
    <location>
        <begin position="344"/>
        <end position="369"/>
    </location>
</feature>
<evidence type="ECO:0000256" key="10">
    <source>
        <dbReference type="SAM" id="Phobius"/>
    </source>
</evidence>
<dbReference type="CDD" id="cd11304">
    <property type="entry name" value="Cadherin_repeat"/>
    <property type="match status" value="2"/>
</dbReference>
<proteinExistence type="predicted"/>
<evidence type="ECO:0000256" key="3">
    <source>
        <dbReference type="ARBA" id="ARBA00022737"/>
    </source>
</evidence>
<keyword evidence="6 10" id="KW-0472">Membrane</keyword>
<keyword evidence="4 8" id="KW-0106">Calcium</keyword>
<dbReference type="InterPro" id="IPR015919">
    <property type="entry name" value="Cadherin-like_sf"/>
</dbReference>
<dbReference type="InterPro" id="IPR002126">
    <property type="entry name" value="Cadherin-like_dom"/>
</dbReference>
<keyword evidence="3" id="KW-0677">Repeat</keyword>
<dbReference type="WBParaSite" id="SSLN_0001176001-mRNA-1">
    <property type="protein sequence ID" value="SSLN_0001176001-mRNA-1"/>
    <property type="gene ID" value="SSLN_0001176001"/>
</dbReference>
<dbReference type="PRINTS" id="PR00205">
    <property type="entry name" value="CADHERIN"/>
</dbReference>
<evidence type="ECO:0000256" key="9">
    <source>
        <dbReference type="SAM" id="MobiDB-lite"/>
    </source>
</evidence>
<feature type="domain" description="Cadherin" evidence="11">
    <location>
        <begin position="215"/>
        <end position="322"/>
    </location>
</feature>
<dbReference type="InterPro" id="IPR050174">
    <property type="entry name" value="Protocadherin/Cadherin-CA"/>
</dbReference>
<evidence type="ECO:0000256" key="7">
    <source>
        <dbReference type="ARBA" id="ARBA00023180"/>
    </source>
</evidence>
<organism evidence="12">
    <name type="scientific">Schistocephalus solidus</name>
    <name type="common">Tapeworm</name>
    <dbReference type="NCBI Taxonomy" id="70667"/>
    <lineage>
        <taxon>Eukaryota</taxon>
        <taxon>Metazoa</taxon>
        <taxon>Spiralia</taxon>
        <taxon>Lophotrochozoa</taxon>
        <taxon>Platyhelminthes</taxon>
        <taxon>Cestoda</taxon>
        <taxon>Eucestoda</taxon>
        <taxon>Diphyllobothriidea</taxon>
        <taxon>Diphyllobothriidae</taxon>
        <taxon>Schistocephalus</taxon>
    </lineage>
</organism>
<keyword evidence="5 10" id="KW-1133">Transmembrane helix</keyword>
<dbReference type="Gene3D" id="2.60.40.60">
    <property type="entry name" value="Cadherins"/>
    <property type="match status" value="2"/>
</dbReference>
<evidence type="ECO:0000256" key="8">
    <source>
        <dbReference type="PROSITE-ProRule" id="PRU00043"/>
    </source>
</evidence>
<reference evidence="12" key="1">
    <citation type="submission" date="2016-06" db="UniProtKB">
        <authorList>
            <consortium name="WormBaseParasite"/>
        </authorList>
    </citation>
    <scope>IDENTIFICATION</scope>
</reference>
<dbReference type="PROSITE" id="PS50268">
    <property type="entry name" value="CADHERIN_2"/>
    <property type="match status" value="2"/>
</dbReference>
<dbReference type="GO" id="GO:0005509">
    <property type="term" value="F:calcium ion binding"/>
    <property type="evidence" value="ECO:0007669"/>
    <property type="project" value="UniProtKB-UniRule"/>
</dbReference>
<protein>
    <submittedName>
        <fullName evidence="12">Cadherin, EGF LAG seven-pass G-type receptor 2</fullName>
    </submittedName>
</protein>
<evidence type="ECO:0000259" key="11">
    <source>
        <dbReference type="PROSITE" id="PS50268"/>
    </source>
</evidence>
<dbReference type="SUPFAM" id="SSF49313">
    <property type="entry name" value="Cadherin-like"/>
    <property type="match status" value="2"/>
</dbReference>
<feature type="region of interest" description="Disordered" evidence="9">
    <location>
        <begin position="162"/>
        <end position="206"/>
    </location>
</feature>
<evidence type="ECO:0000256" key="1">
    <source>
        <dbReference type="ARBA" id="ARBA00004167"/>
    </source>
</evidence>
<evidence type="ECO:0000256" key="6">
    <source>
        <dbReference type="ARBA" id="ARBA00023136"/>
    </source>
</evidence>
<dbReference type="PANTHER" id="PTHR24028:SF146">
    <property type="entry name" value="CADHERIN 96CB, ISOFORM D-RELATED"/>
    <property type="match status" value="1"/>
</dbReference>
<comment type="subcellular location">
    <subcellularLocation>
        <location evidence="1">Membrane</location>
        <topology evidence="1">Single-pass membrane protein</topology>
    </subcellularLocation>
</comment>
<dbReference type="GO" id="GO:0007156">
    <property type="term" value="P:homophilic cell adhesion via plasma membrane adhesion molecules"/>
    <property type="evidence" value="ECO:0007669"/>
    <property type="project" value="InterPro"/>
</dbReference>
<dbReference type="AlphaFoldDB" id="A0A183T4D1"/>
<feature type="region of interest" description="Disordered" evidence="9">
    <location>
        <begin position="376"/>
        <end position="401"/>
    </location>
</feature>
<dbReference type="Pfam" id="PF00028">
    <property type="entry name" value="Cadherin"/>
    <property type="match status" value="2"/>
</dbReference>
<keyword evidence="7" id="KW-0325">Glycoprotein</keyword>
<accession>A0A183T4D1</accession>
<feature type="domain" description="Cadherin" evidence="11">
    <location>
        <begin position="35"/>
        <end position="142"/>
    </location>
</feature>
<dbReference type="PROSITE" id="PS00232">
    <property type="entry name" value="CADHERIN_1"/>
    <property type="match status" value="1"/>
</dbReference>
<dbReference type="SMART" id="SM00112">
    <property type="entry name" value="CA"/>
    <property type="match status" value="2"/>
</dbReference>
<sequence length="669" mass="73095">LTITDVNDNVPLLLPCGEFEKANLDTIGQKSFSSLRRGNTFSVLENARVGTFVGQLLAEDADSGCNGEITFRLLRRHGLAAAARFELLANGSMFTALPLDREETATYQLMVEVADRGGTHVLSSTGIVCVTVLDDNDNDPHFVLPDGLYSFDSSLALLEKTGHRKSGFPRSREDQSDQAEIDPEASQRQSRQESEGTEEQLIEPSLRISLHEANGQLLTRLEATDPDDGMNGQVDYSLTSHPSPLRRVLRDSDTILAVNPTTGEVRLSRSLNTDDMGSHLFVVSATDRGQPTPRVEKKLLLVRVEDIPPQLLTSKGGESSSFSASTGSVVSLFHLGWNSDGKNVLLLTALIAVSVVLAVILISAMICMLKPCNSASRQRRNDQQSSSARFQNGRLPVGGPVGPTGVLQEARLIDSSMETFPDGTHDYGYGYTDAAMSETLHQALDGWEDQSNTFPLPRMVTTTCTGTVNRVGSTCSPVKEVDDGCSRKRTISMREDEQVSAANTFWDSPRILPVTLLSATCFGTSSFDKRTELLAIPTNCKPYQKLDFDLHLMPEKDRTSDSGQGGSDEEPHETLNLQPIVKIVQTHRDSFKRVRLFIVRKMRQAVDFTPSPTPHHQATVRAGQLSDAQVGAAAGDLVYAYCVHNLAPKTQAPGFHTAEVERLKSHICE</sequence>
<dbReference type="PANTHER" id="PTHR24028">
    <property type="entry name" value="CADHERIN-87A"/>
    <property type="match status" value="1"/>
</dbReference>
<dbReference type="GO" id="GO:0005886">
    <property type="term" value="C:plasma membrane"/>
    <property type="evidence" value="ECO:0007669"/>
    <property type="project" value="InterPro"/>
</dbReference>
<keyword evidence="2 10" id="KW-0812">Transmembrane</keyword>
<name>A0A183T4D1_SCHSO</name>
<evidence type="ECO:0000256" key="5">
    <source>
        <dbReference type="ARBA" id="ARBA00022989"/>
    </source>
</evidence>
<evidence type="ECO:0000256" key="4">
    <source>
        <dbReference type="ARBA" id="ARBA00022837"/>
    </source>
</evidence>
<dbReference type="FunFam" id="2.60.40.60:FF:000092">
    <property type="entry name" value="Protocadherin 8"/>
    <property type="match status" value="1"/>
</dbReference>